<dbReference type="EMBL" id="JACEFF010000678">
    <property type="protein sequence ID" value="KAH9632889.1"/>
    <property type="molecule type" value="Genomic_DNA"/>
</dbReference>
<dbReference type="GO" id="GO:0005544">
    <property type="term" value="F:calcium-dependent phospholipid binding"/>
    <property type="evidence" value="ECO:0007669"/>
    <property type="project" value="InterPro"/>
</dbReference>
<proteinExistence type="inferred from homology"/>
<protein>
    <submittedName>
        <fullName evidence="4">Uncharacterized protein</fullName>
    </submittedName>
</protein>
<evidence type="ECO:0000256" key="3">
    <source>
        <dbReference type="ARBA" id="ARBA00023216"/>
    </source>
</evidence>
<evidence type="ECO:0000313" key="5">
    <source>
        <dbReference type="Proteomes" id="UP000814243"/>
    </source>
</evidence>
<dbReference type="GO" id="GO:0005509">
    <property type="term" value="F:calcium ion binding"/>
    <property type="evidence" value="ECO:0007669"/>
    <property type="project" value="InterPro"/>
</dbReference>
<evidence type="ECO:0000313" key="4">
    <source>
        <dbReference type="EMBL" id="KAH9632889.1"/>
    </source>
</evidence>
<accession>A0A922MAG1</accession>
<comment type="caution">
    <text evidence="4">The sequence shown here is derived from an EMBL/GenBank/DDBJ whole genome shotgun (WGS) entry which is preliminary data.</text>
</comment>
<keyword evidence="3" id="KW-0041">Annexin</keyword>
<dbReference type="Proteomes" id="UP000814243">
    <property type="component" value="Unassembled WGS sequence"/>
</dbReference>
<comment type="similarity">
    <text evidence="1">Belongs to the annexin family.</text>
</comment>
<dbReference type="Gene3D" id="1.10.220.10">
    <property type="entry name" value="Annexin"/>
    <property type="match status" value="1"/>
</dbReference>
<evidence type="ECO:0000256" key="2">
    <source>
        <dbReference type="ARBA" id="ARBA00022737"/>
    </source>
</evidence>
<dbReference type="InterPro" id="IPR018502">
    <property type="entry name" value="Annexin_repeat"/>
</dbReference>
<dbReference type="InterPro" id="IPR037104">
    <property type="entry name" value="Annexin_sf"/>
</dbReference>
<name>A0A922MAG1_SPOEX</name>
<dbReference type="SUPFAM" id="SSF47874">
    <property type="entry name" value="Annexin"/>
    <property type="match status" value="1"/>
</dbReference>
<gene>
    <name evidence="4" type="ORF">HF086_002711</name>
</gene>
<keyword evidence="2" id="KW-0677">Repeat</keyword>
<dbReference type="Pfam" id="PF00191">
    <property type="entry name" value="Annexin"/>
    <property type="match status" value="1"/>
</dbReference>
<sequence>MRRSVSILRRPERMHRRCLTLERPSGALMKRSLTGQNKPMSSFTQILAHESFAQLSQIFEEYKNISGRTIEQAIKAEIGGELKDALSAIGQ</sequence>
<dbReference type="AlphaFoldDB" id="A0A922MAG1"/>
<reference evidence="4" key="1">
    <citation type="journal article" date="2021" name="G3 (Bethesda)">
        <title>Genome and transcriptome analysis of the beet armyworm Spodoptera exigua reveals targets for pest control. .</title>
        <authorList>
            <person name="Simon S."/>
            <person name="Breeschoten T."/>
            <person name="Jansen H.J."/>
            <person name="Dirks R.P."/>
            <person name="Schranz M.E."/>
            <person name="Ros V.I.D."/>
        </authorList>
    </citation>
    <scope>NUCLEOTIDE SEQUENCE</scope>
    <source>
        <strain evidence="4">TB_SE_WUR_2020</strain>
    </source>
</reference>
<dbReference type="SMART" id="SM00335">
    <property type="entry name" value="ANX"/>
    <property type="match status" value="1"/>
</dbReference>
<evidence type="ECO:0000256" key="1">
    <source>
        <dbReference type="ARBA" id="ARBA00007831"/>
    </source>
</evidence>
<organism evidence="4 5">
    <name type="scientific">Spodoptera exigua</name>
    <name type="common">Beet armyworm</name>
    <name type="synonym">Noctua fulgens</name>
    <dbReference type="NCBI Taxonomy" id="7107"/>
    <lineage>
        <taxon>Eukaryota</taxon>
        <taxon>Metazoa</taxon>
        <taxon>Ecdysozoa</taxon>
        <taxon>Arthropoda</taxon>
        <taxon>Hexapoda</taxon>
        <taxon>Insecta</taxon>
        <taxon>Pterygota</taxon>
        <taxon>Neoptera</taxon>
        <taxon>Endopterygota</taxon>
        <taxon>Lepidoptera</taxon>
        <taxon>Glossata</taxon>
        <taxon>Ditrysia</taxon>
        <taxon>Noctuoidea</taxon>
        <taxon>Noctuidae</taxon>
        <taxon>Amphipyrinae</taxon>
        <taxon>Spodoptera</taxon>
    </lineage>
</organism>